<evidence type="ECO:0000313" key="1">
    <source>
        <dbReference type="EMBL" id="EME43341.1"/>
    </source>
</evidence>
<organism evidence="1 2">
    <name type="scientific">Dothistroma septosporum (strain NZE10 / CBS 128990)</name>
    <name type="common">Red band needle blight fungus</name>
    <name type="synonym">Mycosphaerella pini</name>
    <dbReference type="NCBI Taxonomy" id="675120"/>
    <lineage>
        <taxon>Eukaryota</taxon>
        <taxon>Fungi</taxon>
        <taxon>Dikarya</taxon>
        <taxon>Ascomycota</taxon>
        <taxon>Pezizomycotina</taxon>
        <taxon>Dothideomycetes</taxon>
        <taxon>Dothideomycetidae</taxon>
        <taxon>Mycosphaerellales</taxon>
        <taxon>Mycosphaerellaceae</taxon>
        <taxon>Dothistroma</taxon>
    </lineage>
</organism>
<sequence length="153" mass="17542">MSREVMTRGGDIAQICPSWLVKLQQKHYINSLKAAFVLVLALQNFCAFADSLSVQQDGICKFLIQHKAHVLSNRKKKPYLDPEKCLMKMPTHTLAHLPVATALFEASRERHVLQYKHIHEVGAFWPFDGHMNFAHEHLPGTERNCVGAQPWWD</sequence>
<protein>
    <submittedName>
        <fullName evidence="1">Uncharacterized protein</fullName>
    </submittedName>
</protein>
<dbReference type="Proteomes" id="UP000016933">
    <property type="component" value="Unassembled WGS sequence"/>
</dbReference>
<evidence type="ECO:0000313" key="2">
    <source>
        <dbReference type="Proteomes" id="UP000016933"/>
    </source>
</evidence>
<dbReference type="EMBL" id="KB446540">
    <property type="protein sequence ID" value="EME43341.1"/>
    <property type="molecule type" value="Genomic_DNA"/>
</dbReference>
<accession>M2YN07</accession>
<proteinExistence type="predicted"/>
<dbReference type="STRING" id="675120.M2YN07"/>
<dbReference type="HOGENOM" id="CLU_1713209_0_0_1"/>
<gene>
    <name evidence="1" type="ORF">DOTSEDRAFT_54194</name>
</gene>
<keyword evidence="2" id="KW-1185">Reference proteome</keyword>
<reference evidence="1 2" key="2">
    <citation type="journal article" date="2012" name="PLoS Pathog.">
        <title>Diverse lifestyles and strategies of plant pathogenesis encoded in the genomes of eighteen Dothideomycetes fungi.</title>
        <authorList>
            <person name="Ohm R.A."/>
            <person name="Feau N."/>
            <person name="Henrissat B."/>
            <person name="Schoch C.L."/>
            <person name="Horwitz B.A."/>
            <person name="Barry K.W."/>
            <person name="Condon B.J."/>
            <person name="Copeland A.C."/>
            <person name="Dhillon B."/>
            <person name="Glaser F."/>
            <person name="Hesse C.N."/>
            <person name="Kosti I."/>
            <person name="LaButti K."/>
            <person name="Lindquist E.A."/>
            <person name="Lucas S."/>
            <person name="Salamov A.A."/>
            <person name="Bradshaw R.E."/>
            <person name="Ciuffetti L."/>
            <person name="Hamelin R.C."/>
            <person name="Kema G.H.J."/>
            <person name="Lawrence C."/>
            <person name="Scott J.A."/>
            <person name="Spatafora J.W."/>
            <person name="Turgeon B.G."/>
            <person name="de Wit P.J.G.M."/>
            <person name="Zhong S."/>
            <person name="Goodwin S.B."/>
            <person name="Grigoriev I.V."/>
        </authorList>
    </citation>
    <scope>NUCLEOTIDE SEQUENCE [LARGE SCALE GENOMIC DNA]</scope>
    <source>
        <strain evidence="2">NZE10 / CBS 128990</strain>
    </source>
</reference>
<name>M2YN07_DOTSN</name>
<reference evidence="2" key="1">
    <citation type="journal article" date="2012" name="PLoS Genet.">
        <title>The genomes of the fungal plant pathogens Cladosporium fulvum and Dothistroma septosporum reveal adaptation to different hosts and lifestyles but also signatures of common ancestry.</title>
        <authorList>
            <person name="de Wit P.J.G.M."/>
            <person name="van der Burgt A."/>
            <person name="Oekmen B."/>
            <person name="Stergiopoulos I."/>
            <person name="Abd-Elsalam K.A."/>
            <person name="Aerts A.L."/>
            <person name="Bahkali A.H."/>
            <person name="Beenen H.G."/>
            <person name="Chettri P."/>
            <person name="Cox M.P."/>
            <person name="Datema E."/>
            <person name="de Vries R.P."/>
            <person name="Dhillon B."/>
            <person name="Ganley A.R."/>
            <person name="Griffiths S.A."/>
            <person name="Guo Y."/>
            <person name="Hamelin R.C."/>
            <person name="Henrissat B."/>
            <person name="Kabir M.S."/>
            <person name="Jashni M.K."/>
            <person name="Kema G."/>
            <person name="Klaubauf S."/>
            <person name="Lapidus A."/>
            <person name="Levasseur A."/>
            <person name="Lindquist E."/>
            <person name="Mehrabi R."/>
            <person name="Ohm R.A."/>
            <person name="Owen T.J."/>
            <person name="Salamov A."/>
            <person name="Schwelm A."/>
            <person name="Schijlen E."/>
            <person name="Sun H."/>
            <person name="van den Burg H.A."/>
            <person name="van Ham R.C.H.J."/>
            <person name="Zhang S."/>
            <person name="Goodwin S.B."/>
            <person name="Grigoriev I.V."/>
            <person name="Collemare J."/>
            <person name="Bradshaw R.E."/>
        </authorList>
    </citation>
    <scope>NUCLEOTIDE SEQUENCE [LARGE SCALE GENOMIC DNA]</scope>
    <source>
        <strain evidence="2">NZE10 / CBS 128990</strain>
    </source>
</reference>
<dbReference type="AlphaFoldDB" id="M2YN07"/>